<gene>
    <name evidence="2" type="ORF">DWW32_05280</name>
</gene>
<dbReference type="Gene3D" id="3.40.390.10">
    <property type="entry name" value="Collagenase (Catalytic Domain)"/>
    <property type="match status" value="1"/>
</dbReference>
<dbReference type="InterPro" id="IPR024079">
    <property type="entry name" value="MetalloPept_cat_dom_sf"/>
</dbReference>
<comment type="caution">
    <text evidence="2">The sequence shown here is derived from an EMBL/GenBank/DDBJ whole genome shotgun (WGS) entry which is preliminary data.</text>
</comment>
<evidence type="ECO:0000313" key="2">
    <source>
        <dbReference type="EMBL" id="RGU92212.1"/>
    </source>
</evidence>
<reference evidence="2 3" key="1">
    <citation type="submission" date="2018-08" db="EMBL/GenBank/DDBJ databases">
        <title>A genome reference for cultivated species of the human gut microbiota.</title>
        <authorList>
            <person name="Zou Y."/>
            <person name="Xue W."/>
            <person name="Luo G."/>
        </authorList>
    </citation>
    <scope>NUCLEOTIDE SEQUENCE [LARGE SCALE GENOMIC DNA]</scope>
    <source>
        <strain evidence="2 3">AF15-20</strain>
    </source>
</reference>
<dbReference type="RefSeq" id="WP_118325024.1">
    <property type="nucleotide sequence ID" value="NZ_QRYH01000008.1"/>
</dbReference>
<sequence>MTKNKVFLSIVVFVGVFSLLYGYQDLIGTEEINMVDQALINGFDFQMSFLVGLLSGLLVLVLTYNKEKIDPNILTEEFIRTKFSVSDLEKFEMLDEETKQGVYDYYQDHFDLDDVADCLSYIEKKQPKTNKFVKFGLLGVICCALILVLSPVHSDYVSAKEQYNEILRQQEEAYNQIITEQYLYYEGLPTIEILPGNNLKAGDVQKYVDEFIRTQPQFLLDNCRLIKFCEPQNFDAIAVADGMDIDNRGFGTYVYASSSDFSITLQMDADKDYDQKGTVSHELTHIFDFAHANYYTYYGISDSYEWQRLHEMAPGSLGEYGRDDTAEFFADAGEMYINYPDELKEANMDIYNFMNNLYQMY</sequence>
<accession>A0A395WCC8</accession>
<feature type="transmembrane region" description="Helical" evidence="1">
    <location>
        <begin position="132"/>
        <end position="152"/>
    </location>
</feature>
<keyword evidence="1" id="KW-0472">Membrane</keyword>
<proteinExistence type="predicted"/>
<organism evidence="2 3">
    <name type="scientific">Holdemanella biformis</name>
    <dbReference type="NCBI Taxonomy" id="1735"/>
    <lineage>
        <taxon>Bacteria</taxon>
        <taxon>Bacillati</taxon>
        <taxon>Bacillota</taxon>
        <taxon>Erysipelotrichia</taxon>
        <taxon>Erysipelotrichales</taxon>
        <taxon>Erysipelotrichaceae</taxon>
        <taxon>Holdemanella</taxon>
    </lineage>
</organism>
<keyword evidence="1" id="KW-0812">Transmembrane</keyword>
<dbReference type="SUPFAM" id="SSF55486">
    <property type="entry name" value="Metalloproteases ('zincins'), catalytic domain"/>
    <property type="match status" value="1"/>
</dbReference>
<dbReference type="Proteomes" id="UP000265489">
    <property type="component" value="Unassembled WGS sequence"/>
</dbReference>
<dbReference type="EMBL" id="QRYQ01000007">
    <property type="protein sequence ID" value="RGU92212.1"/>
    <property type="molecule type" value="Genomic_DNA"/>
</dbReference>
<feature type="transmembrane region" description="Helical" evidence="1">
    <location>
        <begin position="46"/>
        <end position="64"/>
    </location>
</feature>
<dbReference type="GO" id="GO:0008237">
    <property type="term" value="F:metallopeptidase activity"/>
    <property type="evidence" value="ECO:0007669"/>
    <property type="project" value="InterPro"/>
</dbReference>
<dbReference type="GeneID" id="66579470"/>
<keyword evidence="1" id="KW-1133">Transmembrane helix</keyword>
<dbReference type="AlphaFoldDB" id="A0A395WCC8"/>
<evidence type="ECO:0000256" key="1">
    <source>
        <dbReference type="SAM" id="Phobius"/>
    </source>
</evidence>
<protein>
    <submittedName>
        <fullName evidence="2">Uncharacterized protein</fullName>
    </submittedName>
</protein>
<evidence type="ECO:0000313" key="3">
    <source>
        <dbReference type="Proteomes" id="UP000265489"/>
    </source>
</evidence>
<name>A0A395WCC8_9FIRM</name>